<evidence type="ECO:0000313" key="15">
    <source>
        <dbReference type="EMBL" id="CAF0826367.1"/>
    </source>
</evidence>
<dbReference type="GO" id="GO:0060271">
    <property type="term" value="P:cilium assembly"/>
    <property type="evidence" value="ECO:0007669"/>
    <property type="project" value="TreeGrafter"/>
</dbReference>
<keyword evidence="8 12" id="KW-0175">Coiled coil</keyword>
<gene>
    <name evidence="15" type="ORF">GPM918_LOCUS4818</name>
    <name evidence="16" type="ORF">OVA965_LOCUS9420</name>
    <name evidence="17" type="ORF">SRO942_LOCUS4819</name>
    <name evidence="18" type="ORF">TMI583_LOCUS9416</name>
</gene>
<evidence type="ECO:0000313" key="17">
    <source>
        <dbReference type="EMBL" id="CAF3613196.1"/>
    </source>
</evidence>
<dbReference type="Proteomes" id="UP000681722">
    <property type="component" value="Unassembled WGS sequence"/>
</dbReference>
<dbReference type="GO" id="GO:0036064">
    <property type="term" value="C:ciliary basal body"/>
    <property type="evidence" value="ECO:0007669"/>
    <property type="project" value="TreeGrafter"/>
</dbReference>
<organism evidence="15 19">
    <name type="scientific">Didymodactylos carnosus</name>
    <dbReference type="NCBI Taxonomy" id="1234261"/>
    <lineage>
        <taxon>Eukaryota</taxon>
        <taxon>Metazoa</taxon>
        <taxon>Spiralia</taxon>
        <taxon>Gnathifera</taxon>
        <taxon>Rotifera</taxon>
        <taxon>Eurotatoria</taxon>
        <taxon>Bdelloidea</taxon>
        <taxon>Philodinida</taxon>
        <taxon>Philodinidae</taxon>
        <taxon>Didymodactylos</taxon>
    </lineage>
</organism>
<feature type="compositionally biased region" description="Low complexity" evidence="13">
    <location>
        <begin position="648"/>
        <end position="662"/>
    </location>
</feature>
<feature type="compositionally biased region" description="Pro residues" evidence="13">
    <location>
        <begin position="394"/>
        <end position="407"/>
    </location>
</feature>
<keyword evidence="6 11" id="KW-0863">Zinc-finger</keyword>
<sequence>MYPGYDVSSMAAPNRAIGFGFDNNYLYQPGPVANGPSGQRPYAFHKRNERIDWRRIAAFDVDRIAREMDFQALQENLEQITFCNIDAEVDTRAIDPNFVKLFKMAQLTIDYLLLCQEQISAQLSEFYLIKNKSAVEGEDARRQIEKLKTELNDVKKESRKRRKMLETQQNMLSAQNYNYHVCPVCSRAFLNAGFLQAHLERRHTGVDVKKREHDIDSEKELQQLKEQIRKKEEELMLLRLSKDEIQAAQKRLDELNEKYLTLRTSGQGSPRRRDAGVTELLKENKILRAENDSQKQTIQQSEANYRKREEKLIRKHQREIESYKKTIQDLNDTINMLKNSGSETSDLVDKLSKAEKHYREERLRRKELEDKLKEANDELAQLRNRPPVDHRKPIPPVAPRNPSPAPSPQLIIRPRPVDLYLPRYCGGLIKKLNENPTYLHKFQEEARNEFIEEIENQKYLGISQNDTRLNDLEYKKKMKLVLDTRATIHHDLSNFGRIREDISSLLDKYVHERMEMSRTGNSSIRSSGGKLVTFEDEKRPSRPHSYVPSITTTHFQQPGSKSSSGHHHPHRSTETATTVQPKTRHDYSKPSTQLPYSTISQIVPNSNRYNESPEEDVSLPSTSENSDEDTPPPTTPGIDIQPSPRKNIPTTSLPTITTLVTSSMKPSIARQPVHIPESNKWSEESESESPRPAGVADKTKIIEKKLIDSRSKAQKPSIGAIAVGFHPTRETLATHNDDDSDSSLTTIDQTDQNRVGGGHLPQISGRARDRQVITNNNYHSSADVSHNTYDDLYKSQSKPDKGVERRPPTADSAKTSNFDSDVDLEDY</sequence>
<feature type="region of interest" description="Disordered" evidence="13">
    <location>
        <begin position="515"/>
        <end position="699"/>
    </location>
</feature>
<dbReference type="PROSITE" id="PS00028">
    <property type="entry name" value="ZINC_FINGER_C2H2_1"/>
    <property type="match status" value="1"/>
</dbReference>
<dbReference type="Proteomes" id="UP000663829">
    <property type="component" value="Unassembled WGS sequence"/>
</dbReference>
<dbReference type="GO" id="GO:0008270">
    <property type="term" value="F:zinc ion binding"/>
    <property type="evidence" value="ECO:0007669"/>
    <property type="project" value="UniProtKB-KW"/>
</dbReference>
<protein>
    <recommendedName>
        <fullName evidence="14">C2H2-type domain-containing protein</fullName>
    </recommendedName>
</protein>
<reference evidence="15" key="1">
    <citation type="submission" date="2021-02" db="EMBL/GenBank/DDBJ databases">
        <authorList>
            <person name="Nowell W R."/>
        </authorList>
    </citation>
    <scope>NUCLEOTIDE SEQUENCE</scope>
</reference>
<feature type="region of interest" description="Disordered" evidence="13">
    <location>
        <begin position="382"/>
        <end position="411"/>
    </location>
</feature>
<dbReference type="EMBL" id="CAJNOQ010000667">
    <property type="protein sequence ID" value="CAF0826367.1"/>
    <property type="molecule type" value="Genomic_DNA"/>
</dbReference>
<evidence type="ECO:0000256" key="7">
    <source>
        <dbReference type="ARBA" id="ARBA00022833"/>
    </source>
</evidence>
<evidence type="ECO:0000256" key="5">
    <source>
        <dbReference type="ARBA" id="ARBA00022723"/>
    </source>
</evidence>
<evidence type="ECO:0000256" key="11">
    <source>
        <dbReference type="PROSITE-ProRule" id="PRU00042"/>
    </source>
</evidence>
<name>A0A813UPW5_9BILA</name>
<dbReference type="Pfam" id="PF25977">
    <property type="entry name" value="DZIP1"/>
    <property type="match status" value="1"/>
</dbReference>
<feature type="compositionally biased region" description="Polar residues" evidence="13">
    <location>
        <begin position="548"/>
        <end position="557"/>
    </location>
</feature>
<evidence type="ECO:0000256" key="2">
    <source>
        <dbReference type="ARBA" id="ARBA00004120"/>
    </source>
</evidence>
<feature type="compositionally biased region" description="Polar residues" evidence="13">
    <location>
        <begin position="772"/>
        <end position="787"/>
    </location>
</feature>
<keyword evidence="7" id="KW-0862">Zinc</keyword>
<dbReference type="Proteomes" id="UP000677228">
    <property type="component" value="Unassembled WGS sequence"/>
</dbReference>
<dbReference type="PROSITE" id="PS50157">
    <property type="entry name" value="ZINC_FINGER_C2H2_2"/>
    <property type="match status" value="1"/>
</dbReference>
<feature type="compositionally biased region" description="Polar residues" evidence="13">
    <location>
        <begin position="589"/>
        <end position="610"/>
    </location>
</feature>
<dbReference type="GO" id="GO:0005737">
    <property type="term" value="C:cytoplasm"/>
    <property type="evidence" value="ECO:0007669"/>
    <property type="project" value="TreeGrafter"/>
</dbReference>
<keyword evidence="10" id="KW-0966">Cell projection</keyword>
<evidence type="ECO:0000256" key="13">
    <source>
        <dbReference type="SAM" id="MobiDB-lite"/>
    </source>
</evidence>
<dbReference type="Proteomes" id="UP000682733">
    <property type="component" value="Unassembled WGS sequence"/>
</dbReference>
<keyword evidence="4" id="KW-0963">Cytoplasm</keyword>
<keyword evidence="19" id="KW-1185">Reference proteome</keyword>
<evidence type="ECO:0000313" key="19">
    <source>
        <dbReference type="Proteomes" id="UP000663829"/>
    </source>
</evidence>
<evidence type="ECO:0000256" key="12">
    <source>
        <dbReference type="SAM" id="Coils"/>
    </source>
</evidence>
<dbReference type="OrthoDB" id="515971at2759"/>
<feature type="domain" description="C2H2-type" evidence="14">
    <location>
        <begin position="180"/>
        <end position="208"/>
    </location>
</feature>
<evidence type="ECO:0000259" key="14">
    <source>
        <dbReference type="PROSITE" id="PS50157"/>
    </source>
</evidence>
<feature type="region of interest" description="Disordered" evidence="13">
    <location>
        <begin position="731"/>
        <end position="827"/>
    </location>
</feature>
<feature type="compositionally biased region" description="Basic and acidic residues" evidence="13">
    <location>
        <begin position="788"/>
        <end position="808"/>
    </location>
</feature>
<feature type="coiled-coil region" evidence="12">
    <location>
        <begin position="137"/>
        <end position="168"/>
    </location>
</feature>
<evidence type="ECO:0000313" key="16">
    <source>
        <dbReference type="EMBL" id="CAF0896937.1"/>
    </source>
</evidence>
<keyword evidence="5" id="KW-0479">Metal-binding</keyword>
<evidence type="ECO:0000256" key="8">
    <source>
        <dbReference type="ARBA" id="ARBA00023054"/>
    </source>
</evidence>
<dbReference type="PANTHER" id="PTHR21502">
    <property type="entry name" value="ZINC FINGER PROTEIN DZIP1"/>
    <property type="match status" value="1"/>
</dbReference>
<accession>A0A813UPW5</accession>
<keyword evidence="9" id="KW-0206">Cytoskeleton</keyword>
<dbReference type="GO" id="GO:0005814">
    <property type="term" value="C:centriole"/>
    <property type="evidence" value="ECO:0007669"/>
    <property type="project" value="UniProtKB-SubCell"/>
</dbReference>
<comment type="subcellular location">
    <subcellularLocation>
        <location evidence="2">Cytoplasm</location>
        <location evidence="2">Cytoskeleton</location>
        <location evidence="2">Cilium basal body</location>
    </subcellularLocation>
    <subcellularLocation>
        <location evidence="1">Cytoplasm</location>
        <location evidence="1">Cytoskeleton</location>
        <location evidence="1">Microtubule organizing center</location>
        <location evidence="1">Centrosome</location>
        <location evidence="1">Centriole</location>
    </subcellularLocation>
</comment>
<comment type="similarity">
    <text evidence="3">Belongs to the DZIP C2H2-type zinc-finger protein family.</text>
</comment>
<dbReference type="EMBL" id="CAJNOK010003327">
    <property type="protein sequence ID" value="CAF0896937.1"/>
    <property type="molecule type" value="Genomic_DNA"/>
</dbReference>
<dbReference type="EMBL" id="CAJOBA010003328">
    <property type="protein sequence ID" value="CAF3678210.1"/>
    <property type="molecule type" value="Genomic_DNA"/>
</dbReference>
<dbReference type="AlphaFoldDB" id="A0A813UPW5"/>
<proteinExistence type="inferred from homology"/>
<evidence type="ECO:0000256" key="4">
    <source>
        <dbReference type="ARBA" id="ARBA00022490"/>
    </source>
</evidence>
<dbReference type="InterPro" id="IPR051241">
    <property type="entry name" value="DZIP_RILPL"/>
</dbReference>
<evidence type="ECO:0000256" key="1">
    <source>
        <dbReference type="ARBA" id="ARBA00004114"/>
    </source>
</evidence>
<dbReference type="InterPro" id="IPR058883">
    <property type="entry name" value="DZIP1_dom"/>
</dbReference>
<dbReference type="PANTHER" id="PTHR21502:SF3">
    <property type="entry name" value="CILIUM ASSEMBLY PROTEIN DZIP1L"/>
    <property type="match status" value="1"/>
</dbReference>
<dbReference type="InterPro" id="IPR032714">
    <property type="entry name" value="DZIP1_N"/>
</dbReference>
<evidence type="ECO:0000313" key="18">
    <source>
        <dbReference type="EMBL" id="CAF3678210.1"/>
    </source>
</evidence>
<comment type="caution">
    <text evidence="15">The sequence shown here is derived from an EMBL/GenBank/DDBJ whole genome shotgun (WGS) entry which is preliminary data.</text>
</comment>
<dbReference type="Pfam" id="PF13815">
    <property type="entry name" value="Dzip-like_N"/>
    <property type="match status" value="1"/>
</dbReference>
<evidence type="ECO:0000256" key="3">
    <source>
        <dbReference type="ARBA" id="ARBA00009131"/>
    </source>
</evidence>
<evidence type="ECO:0000256" key="10">
    <source>
        <dbReference type="ARBA" id="ARBA00023273"/>
    </source>
</evidence>
<evidence type="ECO:0000256" key="9">
    <source>
        <dbReference type="ARBA" id="ARBA00023212"/>
    </source>
</evidence>
<evidence type="ECO:0000256" key="6">
    <source>
        <dbReference type="ARBA" id="ARBA00022771"/>
    </source>
</evidence>
<dbReference type="EMBL" id="CAJOBC010000667">
    <property type="protein sequence ID" value="CAF3613196.1"/>
    <property type="molecule type" value="Genomic_DNA"/>
</dbReference>
<dbReference type="InterPro" id="IPR013087">
    <property type="entry name" value="Znf_C2H2_type"/>
</dbReference>